<sequence length="228" mass="23559" precursor="true">MGLAASVWLAVAVPAGAQTSADVDRAAAVATAAVREAFGVDAEVTVSEPVLSVTGDATLVTRAVPEPSSRTAGPVRFVLYAAGEGPARRIGRLTARIDVAASHVRARQRVAMRSVINPDDVEVVRGDIGRQVFGVLPTMDAVTGVSTRKTLMPGEVITPVALVAHEMVASGEEVVTIARIGAIEVRGRAIAAQSGGLGETVIVVNPDSRKRLRARIVAAAMVEVFHGS</sequence>
<dbReference type="Proteomes" id="UP000076079">
    <property type="component" value="Chromosome"/>
</dbReference>
<keyword evidence="4" id="KW-1185">Reference proteome</keyword>
<keyword evidence="1" id="KW-1005">Bacterial flagellum biogenesis</keyword>
<dbReference type="Gene3D" id="3.90.1210.10">
    <property type="entry name" value="Antifreeze-like/N-acetylneuraminic acid synthase C-terminal domain"/>
    <property type="match status" value="1"/>
</dbReference>
<keyword evidence="3" id="KW-0966">Cell projection</keyword>
<keyword evidence="3" id="KW-0969">Cilium</keyword>
<dbReference type="NCBIfam" id="TIGR03170">
    <property type="entry name" value="flgA_cterm"/>
    <property type="match status" value="1"/>
</dbReference>
<keyword evidence="3" id="KW-0282">Flagellum</keyword>
<dbReference type="KEGG" id="abac:LuPra_03644"/>
<reference evidence="4" key="2">
    <citation type="submission" date="2016-04" db="EMBL/GenBank/DDBJ databases">
        <title>First Complete Genome Sequence of a Subdivision 6 Acidobacterium.</title>
        <authorList>
            <person name="Huang S."/>
            <person name="Vieira S."/>
            <person name="Bunk B."/>
            <person name="Riedel T."/>
            <person name="Sproeer C."/>
            <person name="Overmann J."/>
        </authorList>
    </citation>
    <scope>NUCLEOTIDE SEQUENCE [LARGE SCALE GENOMIC DNA]</scope>
    <source>
        <strain evidence="4">DSM 100886 HEG_-6_39</strain>
    </source>
</reference>
<dbReference type="GO" id="GO:0044780">
    <property type="term" value="P:bacterial-type flagellum assembly"/>
    <property type="evidence" value="ECO:0007669"/>
    <property type="project" value="InterPro"/>
</dbReference>
<evidence type="ECO:0000259" key="2">
    <source>
        <dbReference type="Pfam" id="PF13144"/>
    </source>
</evidence>
<dbReference type="InterPro" id="IPR017585">
    <property type="entry name" value="SAF_FlgA"/>
</dbReference>
<dbReference type="STRING" id="1855912.LuPra_03644"/>
<reference evidence="3 4" key="1">
    <citation type="journal article" date="2016" name="Genome Announc.">
        <title>First Complete Genome Sequence of a Subdivision 6 Acidobacterium Strain.</title>
        <authorList>
            <person name="Huang S."/>
            <person name="Vieira S."/>
            <person name="Bunk B."/>
            <person name="Riedel T."/>
            <person name="Sproer C."/>
            <person name="Overmann J."/>
        </authorList>
    </citation>
    <scope>NUCLEOTIDE SEQUENCE [LARGE SCALE GENOMIC DNA]</scope>
    <source>
        <strain evidence="4">DSM 100886 HEG_-6_39</strain>
    </source>
</reference>
<gene>
    <name evidence="3" type="ORF">LuPra_03644</name>
</gene>
<accession>A0A143PRG6</accession>
<evidence type="ECO:0000313" key="3">
    <source>
        <dbReference type="EMBL" id="AMY10414.1"/>
    </source>
</evidence>
<protein>
    <recommendedName>
        <fullName evidence="1">Flagella basal body P-ring formation protein FlgA</fullName>
    </recommendedName>
</protein>
<proteinExistence type="inferred from homology"/>
<dbReference type="PANTHER" id="PTHR36307">
    <property type="entry name" value="FLAGELLA BASAL BODY P-RING FORMATION PROTEIN FLGA"/>
    <property type="match status" value="1"/>
</dbReference>
<dbReference type="Pfam" id="PF13144">
    <property type="entry name" value="ChapFlgA"/>
    <property type="match status" value="1"/>
</dbReference>
<comment type="similarity">
    <text evidence="1">Belongs to the FlgA family.</text>
</comment>
<evidence type="ECO:0000313" key="4">
    <source>
        <dbReference type="Proteomes" id="UP000076079"/>
    </source>
</evidence>
<feature type="domain" description="Flagella basal body P-ring formation protein FlgA SAF" evidence="2">
    <location>
        <begin position="104"/>
        <end position="224"/>
    </location>
</feature>
<comment type="subcellular location">
    <subcellularLocation>
        <location evidence="1">Periplasm</location>
    </subcellularLocation>
</comment>
<dbReference type="AlphaFoldDB" id="A0A143PRG6"/>
<dbReference type="CDD" id="cd11614">
    <property type="entry name" value="SAF_CpaB_FlgA_like"/>
    <property type="match status" value="1"/>
</dbReference>
<evidence type="ECO:0000256" key="1">
    <source>
        <dbReference type="RuleBase" id="RU362063"/>
    </source>
</evidence>
<feature type="chain" id="PRO_5007357212" description="Flagella basal body P-ring formation protein FlgA" evidence="1">
    <location>
        <begin position="18"/>
        <end position="228"/>
    </location>
</feature>
<feature type="signal peptide" evidence="1">
    <location>
        <begin position="1"/>
        <end position="17"/>
    </location>
</feature>
<comment type="function">
    <text evidence="1">Involved in the assembly process of the P-ring formation. It may associate with FlgF on the rod constituting a structure essential for the P-ring assembly or may act as a modulator protein for the P-ring assembly.</text>
</comment>
<name>A0A143PRG6_LUTPR</name>
<dbReference type="InterPro" id="IPR039246">
    <property type="entry name" value="Flagellar_FlgA"/>
</dbReference>
<keyword evidence="1" id="KW-0732">Signal</keyword>
<dbReference type="PANTHER" id="PTHR36307:SF1">
    <property type="entry name" value="FLAGELLA BASAL BODY P-RING FORMATION PROTEIN FLGA"/>
    <property type="match status" value="1"/>
</dbReference>
<dbReference type="EMBL" id="CP015136">
    <property type="protein sequence ID" value="AMY10414.1"/>
    <property type="molecule type" value="Genomic_DNA"/>
</dbReference>
<keyword evidence="1" id="KW-0574">Periplasm</keyword>
<dbReference type="Gene3D" id="2.30.30.760">
    <property type="match status" value="1"/>
</dbReference>
<organism evidence="3 4">
    <name type="scientific">Luteitalea pratensis</name>
    <dbReference type="NCBI Taxonomy" id="1855912"/>
    <lineage>
        <taxon>Bacteria</taxon>
        <taxon>Pseudomonadati</taxon>
        <taxon>Acidobacteriota</taxon>
        <taxon>Vicinamibacteria</taxon>
        <taxon>Vicinamibacterales</taxon>
        <taxon>Vicinamibacteraceae</taxon>
        <taxon>Luteitalea</taxon>
    </lineage>
</organism>
<dbReference type="GO" id="GO:0042597">
    <property type="term" value="C:periplasmic space"/>
    <property type="evidence" value="ECO:0007669"/>
    <property type="project" value="UniProtKB-SubCell"/>
</dbReference>